<dbReference type="EMBL" id="HBUE01044673">
    <property type="protein sequence ID" value="CAG6462011.1"/>
    <property type="molecule type" value="Transcribed_RNA"/>
</dbReference>
<feature type="transmembrane region" description="Helical" evidence="1">
    <location>
        <begin position="167"/>
        <end position="188"/>
    </location>
</feature>
<evidence type="ECO:0000256" key="1">
    <source>
        <dbReference type="SAM" id="Phobius"/>
    </source>
</evidence>
<organism evidence="2">
    <name type="scientific">Culex pipiens</name>
    <name type="common">House mosquito</name>
    <dbReference type="NCBI Taxonomy" id="7175"/>
    <lineage>
        <taxon>Eukaryota</taxon>
        <taxon>Metazoa</taxon>
        <taxon>Ecdysozoa</taxon>
        <taxon>Arthropoda</taxon>
        <taxon>Hexapoda</taxon>
        <taxon>Insecta</taxon>
        <taxon>Pterygota</taxon>
        <taxon>Neoptera</taxon>
        <taxon>Endopterygota</taxon>
        <taxon>Diptera</taxon>
        <taxon>Nematocera</taxon>
        <taxon>Culicoidea</taxon>
        <taxon>Culicidae</taxon>
        <taxon>Culicinae</taxon>
        <taxon>Culicini</taxon>
        <taxon>Culex</taxon>
        <taxon>Culex</taxon>
    </lineage>
</organism>
<protein>
    <submittedName>
        <fullName evidence="2">(northern house mosquito) hypothetical protein</fullName>
    </submittedName>
</protein>
<reference evidence="2" key="1">
    <citation type="submission" date="2021-05" db="EMBL/GenBank/DDBJ databases">
        <authorList>
            <person name="Alioto T."/>
            <person name="Alioto T."/>
            <person name="Gomez Garrido J."/>
        </authorList>
    </citation>
    <scope>NUCLEOTIDE SEQUENCE</scope>
</reference>
<keyword evidence="1" id="KW-1133">Transmembrane helix</keyword>
<dbReference type="AlphaFoldDB" id="A0A8D8JGY1"/>
<dbReference type="EMBL" id="HBUE01286271">
    <property type="protein sequence ID" value="CAG6571633.1"/>
    <property type="molecule type" value="Transcribed_RNA"/>
</dbReference>
<name>A0A8D8JGY1_CULPI</name>
<proteinExistence type="predicted"/>
<keyword evidence="1" id="KW-0472">Membrane</keyword>
<keyword evidence="1" id="KW-0812">Transmembrane</keyword>
<sequence length="212" mass="21588">MTGVASWLIGWDGNCVELLGTDACGDGPGTDDDLSSAGLGGSSALTALCWCIFFRLPREGLPCGLLTSDSRADCLGLLLWGGFEADTTAGLDIGFEEGCGGATTSFFTAVGFADDSFTGEVFPLGSSFTRGGLTVVFLSSSGSSKFNARTVDDDRHRSLLVDSCSTGFAVTLAPTVVLAIVVAVVVVVEDGELLEAAIVALEGADAVVVVVL</sequence>
<dbReference type="EMBL" id="HBUE01180663">
    <property type="protein sequence ID" value="CAG6520067.1"/>
    <property type="molecule type" value="Transcribed_RNA"/>
</dbReference>
<accession>A0A8D8JGY1</accession>
<evidence type="ECO:0000313" key="2">
    <source>
        <dbReference type="EMBL" id="CAG6571633.1"/>
    </source>
</evidence>